<reference evidence="1 2" key="1">
    <citation type="journal article" date="2012" name="J. Bacteriol.">
        <title>Genome sequence of cold-adapted Pseudomonas mandelii strain JR-1.</title>
        <authorList>
            <person name="Jang S.H."/>
            <person name="Kim J."/>
            <person name="Kim J."/>
            <person name="Hong S."/>
            <person name="Lee C."/>
        </authorList>
    </citation>
    <scope>NUCLEOTIDE SEQUENCE [LARGE SCALE GENOMIC DNA]</scope>
    <source>
        <strain evidence="1 2">JR-1</strain>
        <plasmid evidence="2">Plasmid</plasmid>
    </source>
</reference>
<geneLocation type="plasmid" evidence="2"/>
<protein>
    <submittedName>
        <fullName evidence="1">Uncharacterized protein</fullName>
    </submittedName>
</protein>
<dbReference type="EMBL" id="CP005961">
    <property type="protein sequence ID" value="AHZ73374.1"/>
    <property type="molecule type" value="Genomic_DNA"/>
</dbReference>
<evidence type="ECO:0000313" key="1">
    <source>
        <dbReference type="EMBL" id="AHZ73374.1"/>
    </source>
</evidence>
<dbReference type="AlphaFoldDB" id="A0A024EKB1"/>
<organism evidence="1 2">
    <name type="scientific">Pseudomonas mandelii JR-1</name>
    <dbReference type="NCBI Taxonomy" id="1147786"/>
    <lineage>
        <taxon>Bacteria</taxon>
        <taxon>Pseudomonadati</taxon>
        <taxon>Pseudomonadota</taxon>
        <taxon>Gammaproteobacteria</taxon>
        <taxon>Pseudomonadales</taxon>
        <taxon>Pseudomonadaceae</taxon>
        <taxon>Pseudomonas</taxon>
    </lineage>
</organism>
<name>A0A024EKB1_9PSED</name>
<evidence type="ECO:0000313" key="2">
    <source>
        <dbReference type="Proteomes" id="UP000026913"/>
    </source>
</evidence>
<gene>
    <name evidence="1" type="ORF">OU5_P0122</name>
</gene>
<dbReference type="Proteomes" id="UP000026913">
    <property type="component" value="Plasmid unnamed"/>
</dbReference>
<keyword evidence="1" id="KW-0614">Plasmid</keyword>
<dbReference type="HOGENOM" id="CLU_3347459_0_0_6"/>
<proteinExistence type="predicted"/>
<sequence length="37" mass="4280">MRLILLSAVLIGQPWSTQKNRFQERDLQRGSFTGFAN</sequence>
<dbReference type="KEGG" id="pman:OU5_P0122"/>
<accession>A0A024EKB1</accession>